<feature type="compositionally biased region" description="Acidic residues" evidence="1">
    <location>
        <begin position="49"/>
        <end position="72"/>
    </location>
</feature>
<sequence length="403" mass="45638">MAREGTVREREARLPLRLIEESEDDIDDVFEEQGDGDLVDRTEERSAEESEETEEGGQEDSETEDREEEDIDGTAQAQYGDNAFDIEEPEDSSQNTADNRSQAADEDQEEDGTHERRLITAIYQNRDHTIRNYLPNNPHPSRNETEWPVPLLQALLDFSTVTAHLDPEHVHEILQHLFGDKKKYRLARSLKHLSEAIEEGNEARKRQAKTVAQFSGSQIDTADGIRKQPRLEKIRAGSFKKFNDVHGPFFGDAAEPEMSGDEENHATEDADSGSEEADPAGNHQHASDGKRKADSAPDAQSRPAKTPRIPANASKAAKRRYMENDFEIRIADGELQQAEIEAKFARAARTSAWLGNGLRTYAVSNREALEADKRVINSQKKFIKLKREKEDMTKEWRNDSRSE</sequence>
<dbReference type="EMBL" id="SWKV01000045">
    <property type="protein sequence ID" value="KAF3037114.1"/>
    <property type="molecule type" value="Genomic_DNA"/>
</dbReference>
<feature type="compositionally biased region" description="Polar residues" evidence="1">
    <location>
        <begin position="92"/>
        <end position="102"/>
    </location>
</feature>
<dbReference type="OrthoDB" id="3794125at2759"/>
<feature type="compositionally biased region" description="Basic and acidic residues" evidence="1">
    <location>
        <begin position="38"/>
        <end position="48"/>
    </location>
</feature>
<reference evidence="2" key="1">
    <citation type="submission" date="2019-04" db="EMBL/GenBank/DDBJ databases">
        <title>Sequencing of skin fungus with MAO and IRED activity.</title>
        <authorList>
            <person name="Marsaioli A.J."/>
            <person name="Bonatto J.M.C."/>
            <person name="Reis Junior O."/>
        </authorList>
    </citation>
    <scope>NUCLEOTIDE SEQUENCE</scope>
    <source>
        <strain evidence="2">28M1</strain>
    </source>
</reference>
<feature type="compositionally biased region" description="Acidic residues" evidence="1">
    <location>
        <begin position="269"/>
        <end position="278"/>
    </location>
</feature>
<evidence type="ECO:0000313" key="2">
    <source>
        <dbReference type="EMBL" id="KAF3037114.1"/>
    </source>
</evidence>
<feature type="compositionally biased region" description="Basic and acidic residues" evidence="1">
    <location>
        <begin position="285"/>
        <end position="295"/>
    </location>
</feature>
<dbReference type="AlphaFoldDB" id="A0A9P4WNB8"/>
<dbReference type="Proteomes" id="UP000758155">
    <property type="component" value="Unassembled WGS sequence"/>
</dbReference>
<gene>
    <name evidence="2" type="ORF">E8E12_006967</name>
</gene>
<evidence type="ECO:0000313" key="3">
    <source>
        <dbReference type="Proteomes" id="UP000758155"/>
    </source>
</evidence>
<feature type="compositionally biased region" description="Basic and acidic residues" evidence="1">
    <location>
        <begin position="1"/>
        <end position="20"/>
    </location>
</feature>
<accession>A0A9P4WNB8</accession>
<proteinExistence type="predicted"/>
<feature type="region of interest" description="Disordered" evidence="1">
    <location>
        <begin position="1"/>
        <end position="116"/>
    </location>
</feature>
<protein>
    <submittedName>
        <fullName evidence="2">Uncharacterized protein</fullName>
    </submittedName>
</protein>
<comment type="caution">
    <text evidence="2">The sequence shown here is derived from an EMBL/GenBank/DDBJ whole genome shotgun (WGS) entry which is preliminary data.</text>
</comment>
<evidence type="ECO:0000256" key="1">
    <source>
        <dbReference type="SAM" id="MobiDB-lite"/>
    </source>
</evidence>
<feature type="compositionally biased region" description="Acidic residues" evidence="1">
    <location>
        <begin position="21"/>
        <end position="37"/>
    </location>
</feature>
<name>A0A9P4WNB8_9PLEO</name>
<organism evidence="2 3">
    <name type="scientific">Didymella heteroderae</name>
    <dbReference type="NCBI Taxonomy" id="1769908"/>
    <lineage>
        <taxon>Eukaryota</taxon>
        <taxon>Fungi</taxon>
        <taxon>Dikarya</taxon>
        <taxon>Ascomycota</taxon>
        <taxon>Pezizomycotina</taxon>
        <taxon>Dothideomycetes</taxon>
        <taxon>Pleosporomycetidae</taxon>
        <taxon>Pleosporales</taxon>
        <taxon>Pleosporineae</taxon>
        <taxon>Didymellaceae</taxon>
        <taxon>Didymella</taxon>
    </lineage>
</organism>
<feature type="region of interest" description="Disordered" evidence="1">
    <location>
        <begin position="245"/>
        <end position="317"/>
    </location>
</feature>
<keyword evidence="3" id="KW-1185">Reference proteome</keyword>